<dbReference type="OrthoDB" id="5945798at2759"/>
<evidence type="ECO:0000256" key="2">
    <source>
        <dbReference type="ARBA" id="ARBA00022771"/>
    </source>
</evidence>
<dbReference type="PANTHER" id="PTHR12197">
    <property type="entry name" value="HISTONE-LYSINE N-METHYLTRANSFERASE SMYD"/>
    <property type="match status" value="1"/>
</dbReference>
<sequence>MEKDSAYVKASPVAGNGLFAKKDVPAGELLFAKERPLLAVLDSPNMDGNCAYCFSGSYASMFDPANFELKACTGCKITKYCSKKCQSRSWKHSHKFECPVLKDIGTERKLPNAVRALMQILSRKIGGIMPDEEWSAVMNMESHISSMKPEKLDSVRVLSHGALKFSKAEGRIDEKVAEEIFARILTNSLTLTSANLDPIGICLDPLGCAANHSCEPNAFVVFDGADMSFRALKPVRKDEEIFISYIDNTNPFARRQAELQDRFCFTCDCPKCQKRFSAREDQFKPSKSPEQISKERRLSAVQGQAFDDLEQARKLGDGSFWEPALARVTRGLALLSDSDMWPPTRQPYAALRDELVVLYSASQRFPMAWQHMVRRYFDIDPILYPEPHHPVRVIHNFMLSTQTLYMFTSHHMDELYDLFEFPPGFEIRQIVYGLLAEVFENVASSHGPTSNFAKFVQSRMQFMRSEMPDRGKHWEETLPRQLELWKDFVYKQADR</sequence>
<dbReference type="Pfam" id="PF01753">
    <property type="entry name" value="zf-MYND"/>
    <property type="match status" value="1"/>
</dbReference>
<dbReference type="Pfam" id="PF00856">
    <property type="entry name" value="SET"/>
    <property type="match status" value="1"/>
</dbReference>
<dbReference type="InterPro" id="IPR001214">
    <property type="entry name" value="SET_dom"/>
</dbReference>
<keyword evidence="3" id="KW-0862">Zinc</keyword>
<feature type="domain" description="MYND-type" evidence="6">
    <location>
        <begin position="50"/>
        <end position="98"/>
    </location>
</feature>
<dbReference type="InterPro" id="IPR046341">
    <property type="entry name" value="SET_dom_sf"/>
</dbReference>
<gene>
    <name evidence="7" type="ORF">K490DRAFT_40591</name>
</gene>
<dbReference type="PROSITE" id="PS50280">
    <property type="entry name" value="SET"/>
    <property type="match status" value="1"/>
</dbReference>
<dbReference type="Gene3D" id="1.10.220.160">
    <property type="match status" value="1"/>
</dbReference>
<evidence type="ECO:0000313" key="7">
    <source>
        <dbReference type="EMBL" id="KAF2088201.1"/>
    </source>
</evidence>
<dbReference type="AlphaFoldDB" id="A0A9P4LZK4"/>
<dbReference type="GO" id="GO:0005634">
    <property type="term" value="C:nucleus"/>
    <property type="evidence" value="ECO:0007669"/>
    <property type="project" value="TreeGrafter"/>
</dbReference>
<dbReference type="PROSITE" id="PS50865">
    <property type="entry name" value="ZF_MYND_2"/>
    <property type="match status" value="1"/>
</dbReference>
<dbReference type="SMART" id="SM00317">
    <property type="entry name" value="SET"/>
    <property type="match status" value="1"/>
</dbReference>
<dbReference type="Proteomes" id="UP000799776">
    <property type="component" value="Unassembled WGS sequence"/>
</dbReference>
<dbReference type="Gene3D" id="6.10.140.2220">
    <property type="match status" value="1"/>
</dbReference>
<comment type="caution">
    <text evidence="7">The sequence shown here is derived from an EMBL/GenBank/DDBJ whole genome shotgun (WGS) entry which is preliminary data.</text>
</comment>
<proteinExistence type="predicted"/>
<protein>
    <submittedName>
        <fullName evidence="7">SET domain-containing protein</fullName>
    </submittedName>
</protein>
<organism evidence="7 8">
    <name type="scientific">Saccharata proteae CBS 121410</name>
    <dbReference type="NCBI Taxonomy" id="1314787"/>
    <lineage>
        <taxon>Eukaryota</taxon>
        <taxon>Fungi</taxon>
        <taxon>Dikarya</taxon>
        <taxon>Ascomycota</taxon>
        <taxon>Pezizomycotina</taxon>
        <taxon>Dothideomycetes</taxon>
        <taxon>Dothideomycetes incertae sedis</taxon>
        <taxon>Botryosphaeriales</taxon>
        <taxon>Saccharataceae</taxon>
        <taxon>Saccharata</taxon>
    </lineage>
</organism>
<evidence type="ECO:0000256" key="3">
    <source>
        <dbReference type="ARBA" id="ARBA00022833"/>
    </source>
</evidence>
<evidence type="ECO:0000313" key="8">
    <source>
        <dbReference type="Proteomes" id="UP000799776"/>
    </source>
</evidence>
<feature type="domain" description="SET" evidence="5">
    <location>
        <begin position="4"/>
        <end position="246"/>
    </location>
</feature>
<dbReference type="InterPro" id="IPR050869">
    <property type="entry name" value="H3K4_H4K5_MeTrfase"/>
</dbReference>
<dbReference type="InterPro" id="IPR002893">
    <property type="entry name" value="Znf_MYND"/>
</dbReference>
<dbReference type="Gene3D" id="2.170.270.10">
    <property type="entry name" value="SET domain"/>
    <property type="match status" value="1"/>
</dbReference>
<name>A0A9P4LZK4_9PEZI</name>
<keyword evidence="8" id="KW-1185">Reference proteome</keyword>
<evidence type="ECO:0000259" key="6">
    <source>
        <dbReference type="PROSITE" id="PS50865"/>
    </source>
</evidence>
<accession>A0A9P4LZK4</accession>
<dbReference type="GO" id="GO:0008270">
    <property type="term" value="F:zinc ion binding"/>
    <property type="evidence" value="ECO:0007669"/>
    <property type="project" value="UniProtKB-KW"/>
</dbReference>
<dbReference type="PANTHER" id="PTHR12197:SF251">
    <property type="entry name" value="EG:BACR7C10.4 PROTEIN"/>
    <property type="match status" value="1"/>
</dbReference>
<keyword evidence="2 4" id="KW-0863">Zinc-finger</keyword>
<evidence type="ECO:0000259" key="5">
    <source>
        <dbReference type="PROSITE" id="PS50280"/>
    </source>
</evidence>
<dbReference type="EMBL" id="ML978717">
    <property type="protein sequence ID" value="KAF2088201.1"/>
    <property type="molecule type" value="Genomic_DNA"/>
</dbReference>
<keyword evidence="1" id="KW-0479">Metal-binding</keyword>
<reference evidence="7" key="1">
    <citation type="journal article" date="2020" name="Stud. Mycol.">
        <title>101 Dothideomycetes genomes: a test case for predicting lifestyles and emergence of pathogens.</title>
        <authorList>
            <person name="Haridas S."/>
            <person name="Albert R."/>
            <person name="Binder M."/>
            <person name="Bloem J."/>
            <person name="Labutti K."/>
            <person name="Salamov A."/>
            <person name="Andreopoulos B."/>
            <person name="Baker S."/>
            <person name="Barry K."/>
            <person name="Bills G."/>
            <person name="Bluhm B."/>
            <person name="Cannon C."/>
            <person name="Castanera R."/>
            <person name="Culley D."/>
            <person name="Daum C."/>
            <person name="Ezra D."/>
            <person name="Gonzalez J."/>
            <person name="Henrissat B."/>
            <person name="Kuo A."/>
            <person name="Liang C."/>
            <person name="Lipzen A."/>
            <person name="Lutzoni F."/>
            <person name="Magnuson J."/>
            <person name="Mondo S."/>
            <person name="Nolan M."/>
            <person name="Ohm R."/>
            <person name="Pangilinan J."/>
            <person name="Park H.-J."/>
            <person name="Ramirez L."/>
            <person name="Alfaro M."/>
            <person name="Sun H."/>
            <person name="Tritt A."/>
            <person name="Yoshinaga Y."/>
            <person name="Zwiers L.-H."/>
            <person name="Turgeon B."/>
            <person name="Goodwin S."/>
            <person name="Spatafora J."/>
            <person name="Crous P."/>
            <person name="Grigoriev I."/>
        </authorList>
    </citation>
    <scope>NUCLEOTIDE SEQUENCE</scope>
    <source>
        <strain evidence="7">CBS 121410</strain>
    </source>
</reference>
<dbReference type="SUPFAM" id="SSF82199">
    <property type="entry name" value="SET domain"/>
    <property type="match status" value="1"/>
</dbReference>
<evidence type="ECO:0000256" key="1">
    <source>
        <dbReference type="ARBA" id="ARBA00022723"/>
    </source>
</evidence>
<evidence type="ECO:0000256" key="4">
    <source>
        <dbReference type="PROSITE-ProRule" id="PRU00134"/>
    </source>
</evidence>